<evidence type="ECO:0000256" key="1">
    <source>
        <dbReference type="ARBA" id="ARBA00022555"/>
    </source>
</evidence>
<feature type="domain" description="TRNA-binding" evidence="4">
    <location>
        <begin position="22"/>
        <end position="126"/>
    </location>
</feature>
<dbReference type="Pfam" id="PF01588">
    <property type="entry name" value="tRNA_bind"/>
    <property type="match status" value="1"/>
</dbReference>
<dbReference type="NCBIfam" id="NF007494">
    <property type="entry name" value="PRK10089.1-3"/>
    <property type="match status" value="1"/>
</dbReference>
<keyword evidence="2 3" id="KW-0694">RNA-binding</keyword>
<dbReference type="AlphaFoldDB" id="T2G9Q1"/>
<dbReference type="PROSITE" id="PS50886">
    <property type="entry name" value="TRBD"/>
    <property type="match status" value="1"/>
</dbReference>
<dbReference type="InterPro" id="IPR002547">
    <property type="entry name" value="tRNA-bd_dom"/>
</dbReference>
<protein>
    <submittedName>
        <fullName evidence="5">Putative export-related chaperone CsaA</fullName>
    </submittedName>
</protein>
<reference evidence="5 6" key="1">
    <citation type="journal article" date="2013" name="J. Bacteriol.">
        <title>Roles of HynAB and Ech, the only two hydrogenases found in the model sulfate reducer Desulfovibrio gigas.</title>
        <authorList>
            <person name="Morais-Silva F.O."/>
            <person name="Santos C.I."/>
            <person name="Rodrigues R."/>
            <person name="Pereira I.A."/>
            <person name="Rodrigues-Pousada C."/>
        </authorList>
    </citation>
    <scope>NUCLEOTIDE SEQUENCE [LARGE SCALE GENOMIC DNA]</scope>
    <source>
        <strain evidence="6">ATCC 19364 / DSM 1382 / NCIMB 9332 / VKM B-1759</strain>
    </source>
</reference>
<evidence type="ECO:0000313" key="6">
    <source>
        <dbReference type="Proteomes" id="UP000016587"/>
    </source>
</evidence>
<dbReference type="GO" id="GO:0000049">
    <property type="term" value="F:tRNA binding"/>
    <property type="evidence" value="ECO:0007669"/>
    <property type="project" value="UniProtKB-UniRule"/>
</dbReference>
<dbReference type="NCBIfam" id="TIGR02222">
    <property type="entry name" value="chap_CsaA"/>
    <property type="match status" value="1"/>
</dbReference>
<dbReference type="NCBIfam" id="NF007493">
    <property type="entry name" value="PRK10089.1-2"/>
    <property type="match status" value="1"/>
</dbReference>
<dbReference type="SUPFAM" id="SSF50249">
    <property type="entry name" value="Nucleic acid-binding proteins"/>
    <property type="match status" value="1"/>
</dbReference>
<dbReference type="Proteomes" id="UP000016587">
    <property type="component" value="Chromosome"/>
</dbReference>
<dbReference type="InterPro" id="IPR012340">
    <property type="entry name" value="NA-bd_OB-fold"/>
</dbReference>
<dbReference type="FunFam" id="2.40.50.140:FF:000165">
    <property type="entry name" value="Chaperone CsaA"/>
    <property type="match status" value="1"/>
</dbReference>
<dbReference type="InterPro" id="IPR008231">
    <property type="entry name" value="CsaA"/>
</dbReference>
<reference evidence="6" key="2">
    <citation type="submission" date="2013-07" db="EMBL/GenBank/DDBJ databases">
        <authorList>
            <person name="Morais-Silva F.O."/>
            <person name="Rezende A.M."/>
            <person name="Pimentel C."/>
            <person name="Resende D.M."/>
            <person name="Santos C.I."/>
            <person name="Clemente C."/>
            <person name="de Oliveira L.M."/>
            <person name="da Silva S.M."/>
            <person name="Costa D.A."/>
            <person name="Varela-Raposo A."/>
            <person name="Horacio E.C.A."/>
            <person name="Matos M."/>
            <person name="Flores O."/>
            <person name="Ruiz J.C."/>
            <person name="Rodrigues-Pousada C."/>
        </authorList>
    </citation>
    <scope>NUCLEOTIDE SEQUENCE [LARGE SCALE GENOMIC DNA]</scope>
    <source>
        <strain evidence="6">ATCC 19364 / DSM 1382 / NCIMB 9332 / VKM B-1759</strain>
    </source>
</reference>
<evidence type="ECO:0000256" key="3">
    <source>
        <dbReference type="PROSITE-ProRule" id="PRU00209"/>
    </source>
</evidence>
<organism evidence="5 6">
    <name type="scientific">Megalodesulfovibrio gigas (strain ATCC 19364 / DSM 1382 / NCIMB 9332 / VKM B-1759)</name>
    <name type="common">Desulfovibrio gigas</name>
    <dbReference type="NCBI Taxonomy" id="1121448"/>
    <lineage>
        <taxon>Bacteria</taxon>
        <taxon>Pseudomonadati</taxon>
        <taxon>Thermodesulfobacteriota</taxon>
        <taxon>Desulfovibrionia</taxon>
        <taxon>Desulfovibrionales</taxon>
        <taxon>Desulfovibrionaceae</taxon>
        <taxon>Megalodesulfovibrio</taxon>
    </lineage>
</organism>
<gene>
    <name evidence="5" type="ORF">DGI_1033</name>
</gene>
<proteinExistence type="predicted"/>
<dbReference type="STRING" id="1121448.DGI_1033"/>
<sequence length="126" mass="13701">MFCSGRRPTAPGGGMQTISWNEFELVELRTGTVLDVQEFPQARTPAYIITVDFGDEIGVKKTSARVTHLYSRESLVGRQVLGVVNFPPRQIGPVRSEFLLTGFVQGDGSVVLAVPERPVANGLKLA</sequence>
<dbReference type="CDD" id="cd02798">
    <property type="entry name" value="tRNA_bind_CsaA"/>
    <property type="match status" value="1"/>
</dbReference>
<dbReference type="HOGENOM" id="CLU_065946_2_1_7"/>
<evidence type="ECO:0000259" key="4">
    <source>
        <dbReference type="PROSITE" id="PS50886"/>
    </source>
</evidence>
<keyword evidence="6" id="KW-1185">Reference proteome</keyword>
<dbReference type="eggNOG" id="COG4430">
    <property type="taxonomic scope" value="Bacteria"/>
</dbReference>
<name>T2G9Q1_MEGG1</name>
<accession>T2G9Q1</accession>
<dbReference type="NCBIfam" id="NF007495">
    <property type="entry name" value="PRK10089.1-4"/>
    <property type="match status" value="1"/>
</dbReference>
<dbReference type="KEGG" id="dgg:DGI_1033"/>
<dbReference type="EMBL" id="CP006585">
    <property type="protein sequence ID" value="AGW12909.1"/>
    <property type="molecule type" value="Genomic_DNA"/>
</dbReference>
<dbReference type="PATRIC" id="fig|1121448.10.peg.1035"/>
<keyword evidence="1 3" id="KW-0820">tRNA-binding</keyword>
<dbReference type="Gene3D" id="2.40.50.140">
    <property type="entry name" value="Nucleic acid-binding proteins"/>
    <property type="match status" value="1"/>
</dbReference>
<evidence type="ECO:0000313" key="5">
    <source>
        <dbReference type="EMBL" id="AGW12909.1"/>
    </source>
</evidence>
<evidence type="ECO:0000256" key="2">
    <source>
        <dbReference type="ARBA" id="ARBA00022884"/>
    </source>
</evidence>